<gene>
    <name evidence="1" type="ORF">ATK86_0935</name>
</gene>
<dbReference type="EMBL" id="PJMW01000001">
    <property type="protein sequence ID" value="PKV98901.1"/>
    <property type="molecule type" value="Genomic_DNA"/>
</dbReference>
<dbReference type="OrthoDB" id="4332557at2"/>
<evidence type="ECO:0000313" key="1">
    <source>
        <dbReference type="EMBL" id="PKV98901.1"/>
    </source>
</evidence>
<protein>
    <submittedName>
        <fullName evidence="1">CRISPR-associated protein (TIGR03984 family)</fullName>
    </submittedName>
</protein>
<dbReference type="NCBIfam" id="TIGR03984">
    <property type="entry name" value="CRISPR-associated protein Csx19"/>
    <property type="match status" value="1"/>
</dbReference>
<organism evidence="1 2">
    <name type="scientific">Nocardia fluminea</name>
    <dbReference type="NCBI Taxonomy" id="134984"/>
    <lineage>
        <taxon>Bacteria</taxon>
        <taxon>Bacillati</taxon>
        <taxon>Actinomycetota</taxon>
        <taxon>Actinomycetes</taxon>
        <taxon>Mycobacteriales</taxon>
        <taxon>Nocardiaceae</taxon>
        <taxon>Nocardia</taxon>
    </lineage>
</organism>
<evidence type="ECO:0000313" key="2">
    <source>
        <dbReference type="Proteomes" id="UP000233766"/>
    </source>
</evidence>
<dbReference type="RefSeq" id="WP_143875894.1">
    <property type="nucleotide sequence ID" value="NZ_PJMW01000001.1"/>
</dbReference>
<proteinExistence type="predicted"/>
<comment type="caution">
    <text evidence="1">The sequence shown here is derived from an EMBL/GenBank/DDBJ whole genome shotgun (WGS) entry which is preliminary data.</text>
</comment>
<keyword evidence="2" id="KW-1185">Reference proteome</keyword>
<name>A0A2N3WYC6_9NOCA</name>
<reference evidence="1 2" key="1">
    <citation type="submission" date="2017-12" db="EMBL/GenBank/DDBJ databases">
        <title>Sequencing the genomes of 1000 Actinobacteria strains.</title>
        <authorList>
            <person name="Klenk H.-P."/>
        </authorList>
    </citation>
    <scope>NUCLEOTIDE SEQUENCE [LARGE SCALE GENOMIC DNA]</scope>
    <source>
        <strain evidence="1 2">DSM 44489</strain>
    </source>
</reference>
<sequence length="196" mass="21333">MTEQHSSATYLAVTQVQDTPTAAQALAAFADYTDLAAAIAFTYTPTAAPWLRCTDGHWHTHTGTGLPADVFELRAFTPEAELRWWRDPHSDTGTAVVLTETVAPPQSTPSARLEQHERSLLLWGSAATTTEDWTNLADPRIGDILWVPLSGTVIGSVVRLHFAEYATVDTHGNLAVTDQRLTHLTHTPPSDIGEHA</sequence>
<dbReference type="Proteomes" id="UP000233766">
    <property type="component" value="Unassembled WGS sequence"/>
</dbReference>
<dbReference type="InterPro" id="IPR023815">
    <property type="entry name" value="CRISPR-assoc_Csx19"/>
</dbReference>
<accession>A0A2N3WYC6</accession>
<dbReference type="AlphaFoldDB" id="A0A2N3WYC6"/>